<sequence>MKKYLVGQWVGISFIHWLIIFPWGIYLTTYPLANWSLYHLGIALSVFLSSLIVCFWTIYLLNCYFRLIAKSIIRFWLPVFRVIYVLGQTTTLLIVMIGTVKVLLGFLSSEIFLLLSDSLGFWIVISIAIAQGLQHYFYKFLSGSASRLDGLFDRIGRDEPIDWGYPIGGSIGVELRRLRRIESRRRGIVNHR</sequence>
<dbReference type="EMBL" id="JACJQL010000030">
    <property type="protein sequence ID" value="MBD2253343.1"/>
    <property type="molecule type" value="Genomic_DNA"/>
</dbReference>
<keyword evidence="1" id="KW-0472">Membrane</keyword>
<feature type="transmembrane region" description="Helical" evidence="1">
    <location>
        <begin position="37"/>
        <end position="61"/>
    </location>
</feature>
<reference evidence="2 3" key="1">
    <citation type="journal article" date="2020" name="ISME J.">
        <title>Comparative genomics reveals insights into cyanobacterial evolution and habitat adaptation.</title>
        <authorList>
            <person name="Chen M.Y."/>
            <person name="Teng W.K."/>
            <person name="Zhao L."/>
            <person name="Hu C.X."/>
            <person name="Zhou Y.K."/>
            <person name="Han B.P."/>
            <person name="Song L.R."/>
            <person name="Shu W.S."/>
        </authorList>
    </citation>
    <scope>NUCLEOTIDE SEQUENCE [LARGE SCALE GENOMIC DNA]</scope>
    <source>
        <strain evidence="2 3">FACHB-3921</strain>
    </source>
</reference>
<keyword evidence="1" id="KW-1133">Transmembrane helix</keyword>
<feature type="transmembrane region" description="Helical" evidence="1">
    <location>
        <begin position="7"/>
        <end position="25"/>
    </location>
</feature>
<dbReference type="Proteomes" id="UP000621307">
    <property type="component" value="Unassembled WGS sequence"/>
</dbReference>
<name>A0ABR8BK81_9NOSO</name>
<dbReference type="RefSeq" id="WP_190568876.1">
    <property type="nucleotide sequence ID" value="NZ_JACJQL010000030.1"/>
</dbReference>
<evidence type="ECO:0000313" key="2">
    <source>
        <dbReference type="EMBL" id="MBD2253343.1"/>
    </source>
</evidence>
<organism evidence="2 3">
    <name type="scientific">Nostoc parmelioides FACHB-3921</name>
    <dbReference type="NCBI Taxonomy" id="2692909"/>
    <lineage>
        <taxon>Bacteria</taxon>
        <taxon>Bacillati</taxon>
        <taxon>Cyanobacteriota</taxon>
        <taxon>Cyanophyceae</taxon>
        <taxon>Nostocales</taxon>
        <taxon>Nostocaceae</taxon>
        <taxon>Nostoc</taxon>
    </lineage>
</organism>
<comment type="caution">
    <text evidence="2">The sequence shown here is derived from an EMBL/GenBank/DDBJ whole genome shotgun (WGS) entry which is preliminary data.</text>
</comment>
<keyword evidence="3" id="KW-1185">Reference proteome</keyword>
<evidence type="ECO:0000313" key="3">
    <source>
        <dbReference type="Proteomes" id="UP000621307"/>
    </source>
</evidence>
<keyword evidence="1" id="KW-0812">Transmembrane</keyword>
<feature type="transmembrane region" description="Helical" evidence="1">
    <location>
        <begin position="82"/>
        <end position="107"/>
    </location>
</feature>
<protein>
    <submittedName>
        <fullName evidence="2">Uncharacterized protein</fullName>
    </submittedName>
</protein>
<evidence type="ECO:0000256" key="1">
    <source>
        <dbReference type="SAM" id="Phobius"/>
    </source>
</evidence>
<proteinExistence type="predicted"/>
<feature type="transmembrane region" description="Helical" evidence="1">
    <location>
        <begin position="119"/>
        <end position="138"/>
    </location>
</feature>
<gene>
    <name evidence="2" type="ORF">H6G14_18855</name>
</gene>
<accession>A0ABR8BK81</accession>